<dbReference type="Gene3D" id="3.90.640.90">
    <property type="entry name" value="Anti-proliferative protein, N-terminal domain"/>
    <property type="match status" value="1"/>
</dbReference>
<evidence type="ECO:0000313" key="5">
    <source>
        <dbReference type="EMBL" id="MBY09308.1"/>
    </source>
</evidence>
<dbReference type="PRINTS" id="PR00310">
    <property type="entry name" value="ANTIPRLFBTG1"/>
</dbReference>
<dbReference type="GO" id="GO:0005634">
    <property type="term" value="C:nucleus"/>
    <property type="evidence" value="ECO:0007669"/>
    <property type="project" value="TreeGrafter"/>
</dbReference>
<dbReference type="SMART" id="SM00099">
    <property type="entry name" value="btg1"/>
    <property type="match status" value="1"/>
</dbReference>
<dbReference type="GO" id="GO:0005737">
    <property type="term" value="C:cytoplasm"/>
    <property type="evidence" value="ECO:0007669"/>
    <property type="project" value="TreeGrafter"/>
</dbReference>
<dbReference type="InterPro" id="IPR036054">
    <property type="entry name" value="BTG-like_sf"/>
</dbReference>
<comment type="similarity">
    <text evidence="1">Belongs to the BTG family.</text>
</comment>
<feature type="coiled-coil region" evidence="2">
    <location>
        <begin position="13"/>
        <end position="40"/>
    </location>
</feature>
<feature type="region of interest" description="Disordered" evidence="3">
    <location>
        <begin position="180"/>
        <end position="220"/>
    </location>
</feature>
<reference evidence="5" key="1">
    <citation type="submission" date="2018-03" db="EMBL/GenBank/DDBJ databases">
        <title>The relapsing fever spirochete Borrelia turicatae persists in the highly oxidative environment of its soft-bodied tick vector.</title>
        <authorList>
            <person name="Bourret T.J."/>
            <person name="Boyle W.K."/>
            <person name="Valenzuela J.G."/>
            <person name="Oliveira F."/>
            <person name="Lopez J.E."/>
        </authorList>
    </citation>
    <scope>NUCLEOTIDE SEQUENCE</scope>
    <source>
        <strain evidence="5">Kansas strain/isolate</strain>
        <tissue evidence="5">Salivary glands</tissue>
    </source>
</reference>
<accession>A0A2R5LIN8</accession>
<dbReference type="AlphaFoldDB" id="A0A2R5LIN8"/>
<evidence type="ECO:0000256" key="3">
    <source>
        <dbReference type="SAM" id="MobiDB-lite"/>
    </source>
</evidence>
<dbReference type="KEGG" id="oti:135385698"/>
<evidence type="ECO:0000259" key="4">
    <source>
        <dbReference type="PROSITE" id="PS01203"/>
    </source>
</evidence>
<organism evidence="5">
    <name type="scientific">Ornithodoros turicata</name>
    <dbReference type="NCBI Taxonomy" id="34597"/>
    <lineage>
        <taxon>Eukaryota</taxon>
        <taxon>Metazoa</taxon>
        <taxon>Ecdysozoa</taxon>
        <taxon>Arthropoda</taxon>
        <taxon>Chelicerata</taxon>
        <taxon>Arachnida</taxon>
        <taxon>Acari</taxon>
        <taxon>Parasitiformes</taxon>
        <taxon>Ixodida</taxon>
        <taxon>Ixodoidea</taxon>
        <taxon>Argasidae</taxon>
        <taxon>Ornithodorinae</taxon>
        <taxon>Ornithodoros</taxon>
    </lineage>
</organism>
<dbReference type="GeneID" id="135385698"/>
<sequence length="237" mass="26810">MQEEIEAAVAFLARVVRHNSALTEEQLEALQEKLRQILGNRFRDHWFPEKPSRGQAYRCIRINENEPREPVLEQAAWQCGLAYDELCLPVELTVWVDPQEVCCRYGERRSSYCILASFKNGNSENYVEQFNLEELEQQSGKRSKQTSLDLINSKRRMGTPRGCRSMGLLHLGSSIMHSSARGSPNFGLSTPQPPSPTHLGGKAPRAPQSGDTFWNLGATQGQKPDKYHWVNKALVKA</sequence>
<proteinExistence type="inferred from homology"/>
<keyword evidence="2" id="KW-0175">Coiled coil</keyword>
<dbReference type="FunFam" id="3.90.640.90:FF:000002">
    <property type="entry name" value="BTG anti-proliferation factor 4"/>
    <property type="match status" value="1"/>
</dbReference>
<dbReference type="RefSeq" id="XP_064471232.1">
    <property type="nucleotide sequence ID" value="XM_064615162.1"/>
</dbReference>
<dbReference type="EMBL" id="GGLE01005182">
    <property type="protein sequence ID" value="MBY09308.1"/>
    <property type="molecule type" value="Transcribed_RNA"/>
</dbReference>
<evidence type="ECO:0000256" key="1">
    <source>
        <dbReference type="ARBA" id="ARBA00007989"/>
    </source>
</evidence>
<dbReference type="SUPFAM" id="SSF160696">
    <property type="entry name" value="BTG domain-like"/>
    <property type="match status" value="1"/>
</dbReference>
<feature type="domain" description="Anti-proliferative protein" evidence="4">
    <location>
        <begin position="88"/>
        <end position="107"/>
    </location>
</feature>
<feature type="compositionally biased region" description="Polar residues" evidence="3">
    <location>
        <begin position="180"/>
        <end position="190"/>
    </location>
</feature>
<dbReference type="PANTHER" id="PTHR22978">
    <property type="entry name" value="B-CELL TRANSLOCATION GENE"/>
    <property type="match status" value="1"/>
</dbReference>
<dbReference type="InterPro" id="IPR002087">
    <property type="entry name" value="Anti_prolifrtn"/>
</dbReference>
<feature type="compositionally biased region" description="Polar residues" evidence="3">
    <location>
        <begin position="209"/>
        <end position="220"/>
    </location>
</feature>
<protein>
    <submittedName>
        <fullName evidence="5">Putative anti-proliferation factor btg1/tob</fullName>
    </submittedName>
</protein>
<dbReference type="InterPro" id="IPR033332">
    <property type="entry name" value="BTG"/>
</dbReference>
<dbReference type="Pfam" id="PF07742">
    <property type="entry name" value="BTG"/>
    <property type="match status" value="1"/>
</dbReference>
<name>A0A2R5LIN8_9ACAR</name>
<evidence type="ECO:0000256" key="2">
    <source>
        <dbReference type="SAM" id="Coils"/>
    </source>
</evidence>
<dbReference type="PANTHER" id="PTHR22978:SF44">
    <property type="entry name" value="PROTEIN BTG3-LIKE PROTEIN"/>
    <property type="match status" value="1"/>
</dbReference>
<dbReference type="PROSITE" id="PS01203">
    <property type="entry name" value="BTG_2"/>
    <property type="match status" value="1"/>
</dbReference>